<name>A0A5B7ZR09_9GAMM</name>
<dbReference type="InterPro" id="IPR025048">
    <property type="entry name" value="DUF3987"/>
</dbReference>
<reference evidence="1 2" key="1">
    <citation type="submission" date="2019-06" db="EMBL/GenBank/DDBJ databases">
        <title>Thermomonas aquatica sp. nov., isolated from an industrial wastewater treatment plant.</title>
        <authorList>
            <person name="Jeon J.H."/>
            <person name="Park D.-S."/>
        </authorList>
    </citation>
    <scope>NUCLEOTIDE SEQUENCE [LARGE SCALE GENOMIC DNA]</scope>
    <source>
        <strain evidence="1 2">SY21</strain>
    </source>
</reference>
<accession>A0A5B7ZR09</accession>
<dbReference type="RefSeq" id="WP_139716260.1">
    <property type="nucleotide sequence ID" value="NZ_CP040871.1"/>
</dbReference>
<keyword evidence="2" id="KW-1185">Reference proteome</keyword>
<dbReference type="Proteomes" id="UP000308149">
    <property type="component" value="Chromosome"/>
</dbReference>
<dbReference type="AlphaFoldDB" id="A0A5B7ZR09"/>
<dbReference type="Pfam" id="PF13148">
    <property type="entry name" value="DUF3987"/>
    <property type="match status" value="1"/>
</dbReference>
<proteinExistence type="predicted"/>
<gene>
    <name evidence="1" type="ORF">FHQ07_07725</name>
</gene>
<protein>
    <submittedName>
        <fullName evidence="1">DUF3987 domain-containing protein</fullName>
    </submittedName>
</protein>
<dbReference type="OrthoDB" id="8905164at2"/>
<evidence type="ECO:0000313" key="1">
    <source>
        <dbReference type="EMBL" id="QDA57209.1"/>
    </source>
</evidence>
<evidence type="ECO:0000313" key="2">
    <source>
        <dbReference type="Proteomes" id="UP000308149"/>
    </source>
</evidence>
<dbReference type="KEGG" id="thes:FHQ07_07725"/>
<sequence length="486" mass="54547">MNGMFSLPPAPPPYPMDAFPIVVREAGFELMRNVQAPDALIGMGLISAISLACQSVIDVKLPTGQVRPTSQNLLIVAESGERKSTVYSMLHKPFSEWDSTAQRALGAKMAQYQIELDVWQAKNKGIRRSISKLVSKGESTDEMDWQLAAQTEAKPIKPRLRYFLRQDMTAKAIMEALEGDGESIAITTDEGHVLFQSAAMSHLGLLNRLWDSPEVLPLDRAGREQIMAMNPRVSVSIMSQPAPLKAYMKKRGAVAKGSGHWARYLVGWPASKKGFRWVNTNELVWECLPKFHERIRELLELYRSMIESGHVKRESLEFSDDAKSRWFDLAVQTEQMLRQGEYLSDIDDFASKLMEILGRLAAALQYFGGEGGKITLDTLERAFTLVRWHLDEFKHLFSPQFVMPQDQVDAHAVVKYLRTRIWLGPSSDTIVAKNHVLHSGPVRDRARLNAALGLIELWGGVLVGVAPKDKKSYVRLLNPYFGSIAV</sequence>
<dbReference type="EMBL" id="CP040871">
    <property type="protein sequence ID" value="QDA57209.1"/>
    <property type="molecule type" value="Genomic_DNA"/>
</dbReference>
<organism evidence="1 2">
    <name type="scientific">Thermomonas aquatica</name>
    <dbReference type="NCBI Taxonomy" id="2202149"/>
    <lineage>
        <taxon>Bacteria</taxon>
        <taxon>Pseudomonadati</taxon>
        <taxon>Pseudomonadota</taxon>
        <taxon>Gammaproteobacteria</taxon>
        <taxon>Lysobacterales</taxon>
        <taxon>Lysobacteraceae</taxon>
        <taxon>Thermomonas</taxon>
    </lineage>
</organism>